<keyword evidence="4 5" id="KW-0472">Membrane</keyword>
<dbReference type="GO" id="GO:0016020">
    <property type="term" value="C:membrane"/>
    <property type="evidence" value="ECO:0007669"/>
    <property type="project" value="UniProtKB-SubCell"/>
</dbReference>
<dbReference type="InterPro" id="IPR010432">
    <property type="entry name" value="RDD"/>
</dbReference>
<keyword evidence="3 5" id="KW-1133">Transmembrane helix</keyword>
<sequence length="293" mass="32533">MSAAGSLSVDQIKLGRRHLVTPEGVDLQIELADVGSRIGAFAIDLIIMIVVLIAAGFGLSSMSIYNGELAFTIFVLIAFLLRSFYFTLFEMGRRAATPGKMLMKIRVAARGKARLSAASVFARNALREIGFFLPIGFLFGIGQGGVDGWISLLVSIWAGIFLMFPLFNRDRLRVGDLVAGTWVVKSPRPILAADLITTDAPEVEAAFAKFAFTPAQIDMYGIKELHVLEDVLRARDREVMTDVATRIRTKIGWTWEEGESDATFLRAYYAALRGRLESKMLMGVRRKDKFDRR</sequence>
<comment type="caution">
    <text evidence="7">The sequence shown here is derived from an EMBL/GenBank/DDBJ whole genome shotgun (WGS) entry which is preliminary data.</text>
</comment>
<feature type="transmembrane region" description="Helical" evidence="5">
    <location>
        <begin position="69"/>
        <end position="88"/>
    </location>
</feature>
<protein>
    <recommendedName>
        <fullName evidence="6">RDD domain-containing protein</fullName>
    </recommendedName>
</protein>
<dbReference type="Proteomes" id="UP000600865">
    <property type="component" value="Unassembled WGS sequence"/>
</dbReference>
<evidence type="ECO:0000256" key="5">
    <source>
        <dbReference type="SAM" id="Phobius"/>
    </source>
</evidence>
<feature type="domain" description="RDD" evidence="6">
    <location>
        <begin position="32"/>
        <end position="180"/>
    </location>
</feature>
<evidence type="ECO:0000313" key="8">
    <source>
        <dbReference type="Proteomes" id="UP000600865"/>
    </source>
</evidence>
<comment type="subcellular location">
    <subcellularLocation>
        <location evidence="1">Membrane</location>
        <topology evidence="1">Multi-pass membrane protein</topology>
    </subcellularLocation>
</comment>
<dbReference type="AlphaFoldDB" id="A0A918KTT0"/>
<dbReference type="PANTHER" id="PTHR38480">
    <property type="entry name" value="SLR0254 PROTEIN"/>
    <property type="match status" value="1"/>
</dbReference>
<organism evidence="7 8">
    <name type="scientific">Litorimonas cladophorae</name>
    <dbReference type="NCBI Taxonomy" id="1220491"/>
    <lineage>
        <taxon>Bacteria</taxon>
        <taxon>Pseudomonadati</taxon>
        <taxon>Pseudomonadota</taxon>
        <taxon>Alphaproteobacteria</taxon>
        <taxon>Maricaulales</taxon>
        <taxon>Robiginitomaculaceae</taxon>
    </lineage>
</organism>
<evidence type="ECO:0000256" key="1">
    <source>
        <dbReference type="ARBA" id="ARBA00004141"/>
    </source>
</evidence>
<evidence type="ECO:0000259" key="6">
    <source>
        <dbReference type="Pfam" id="PF06271"/>
    </source>
</evidence>
<dbReference type="PANTHER" id="PTHR38480:SF1">
    <property type="entry name" value="SLR0254 PROTEIN"/>
    <property type="match status" value="1"/>
</dbReference>
<feature type="transmembrane region" description="Helical" evidence="5">
    <location>
        <begin position="125"/>
        <end position="142"/>
    </location>
</feature>
<keyword evidence="2 5" id="KW-0812">Transmembrane</keyword>
<proteinExistence type="predicted"/>
<gene>
    <name evidence="7" type="ORF">GCM10011309_24530</name>
</gene>
<feature type="transmembrane region" description="Helical" evidence="5">
    <location>
        <begin position="38"/>
        <end position="57"/>
    </location>
</feature>
<evidence type="ECO:0000256" key="2">
    <source>
        <dbReference type="ARBA" id="ARBA00022692"/>
    </source>
</evidence>
<dbReference type="Pfam" id="PF06271">
    <property type="entry name" value="RDD"/>
    <property type="match status" value="1"/>
</dbReference>
<dbReference type="EMBL" id="BMYV01000003">
    <property type="protein sequence ID" value="GGX73554.1"/>
    <property type="molecule type" value="Genomic_DNA"/>
</dbReference>
<name>A0A918KTT0_9PROT</name>
<evidence type="ECO:0000313" key="7">
    <source>
        <dbReference type="EMBL" id="GGX73554.1"/>
    </source>
</evidence>
<keyword evidence="8" id="KW-1185">Reference proteome</keyword>
<evidence type="ECO:0000256" key="3">
    <source>
        <dbReference type="ARBA" id="ARBA00022989"/>
    </source>
</evidence>
<accession>A0A918KTT0</accession>
<evidence type="ECO:0000256" key="4">
    <source>
        <dbReference type="ARBA" id="ARBA00023136"/>
    </source>
</evidence>
<dbReference type="RefSeq" id="WP_189586593.1">
    <property type="nucleotide sequence ID" value="NZ_BMYV01000003.1"/>
</dbReference>
<feature type="transmembrane region" description="Helical" evidence="5">
    <location>
        <begin position="148"/>
        <end position="167"/>
    </location>
</feature>
<reference evidence="7 8" key="1">
    <citation type="journal article" date="2014" name="Int. J. Syst. Evol. Microbiol.">
        <title>Complete genome sequence of Corynebacterium casei LMG S-19264T (=DSM 44701T), isolated from a smear-ripened cheese.</title>
        <authorList>
            <consortium name="US DOE Joint Genome Institute (JGI-PGF)"/>
            <person name="Walter F."/>
            <person name="Albersmeier A."/>
            <person name="Kalinowski J."/>
            <person name="Ruckert C."/>
        </authorList>
    </citation>
    <scope>NUCLEOTIDE SEQUENCE [LARGE SCALE GENOMIC DNA]</scope>
    <source>
        <strain evidence="7 8">KCTC 23968</strain>
    </source>
</reference>